<reference evidence="3" key="1">
    <citation type="submission" date="2025-08" db="UniProtKB">
        <authorList>
            <consortium name="RefSeq"/>
        </authorList>
    </citation>
    <scope>IDENTIFICATION</scope>
</reference>
<evidence type="ECO:0000313" key="2">
    <source>
        <dbReference type="Proteomes" id="UP000515125"/>
    </source>
</evidence>
<dbReference type="AlphaFoldDB" id="A0A6P6RYG0"/>
<proteinExistence type="predicted"/>
<dbReference type="RefSeq" id="XP_026192529.1">
    <property type="nucleotide sequence ID" value="XM_026336744.1"/>
</dbReference>
<dbReference type="OrthoDB" id="349330at2759"/>
<name>A0A6P6RYG0_9EIME</name>
<feature type="region of interest" description="Disordered" evidence="1">
    <location>
        <begin position="1"/>
        <end position="27"/>
    </location>
</feature>
<protein>
    <submittedName>
        <fullName evidence="3">Uncharacterized protein LOC34620688</fullName>
    </submittedName>
</protein>
<organism evidence="2 3">
    <name type="scientific">Cyclospora cayetanensis</name>
    <dbReference type="NCBI Taxonomy" id="88456"/>
    <lineage>
        <taxon>Eukaryota</taxon>
        <taxon>Sar</taxon>
        <taxon>Alveolata</taxon>
        <taxon>Apicomplexa</taxon>
        <taxon>Conoidasida</taxon>
        <taxon>Coccidia</taxon>
        <taxon>Eucoccidiorida</taxon>
        <taxon>Eimeriorina</taxon>
        <taxon>Eimeriidae</taxon>
        <taxon>Cyclospora</taxon>
    </lineage>
</organism>
<dbReference type="Proteomes" id="UP000515125">
    <property type="component" value="Unplaced"/>
</dbReference>
<accession>A0A6P6RYG0</accession>
<feature type="region of interest" description="Disordered" evidence="1">
    <location>
        <begin position="229"/>
        <end position="295"/>
    </location>
</feature>
<feature type="compositionally biased region" description="Acidic residues" evidence="1">
    <location>
        <begin position="1"/>
        <end position="20"/>
    </location>
</feature>
<evidence type="ECO:0000313" key="3">
    <source>
        <dbReference type="RefSeq" id="XP_026192529.1"/>
    </source>
</evidence>
<keyword evidence="2" id="KW-1185">Reference proteome</keyword>
<evidence type="ECO:0000256" key="1">
    <source>
        <dbReference type="SAM" id="MobiDB-lite"/>
    </source>
</evidence>
<gene>
    <name evidence="3" type="primary">LOC34620688</name>
</gene>
<dbReference type="GeneID" id="34620688"/>
<sequence>MLSPQTDDEEPPSGMSDEEFSQIAGIAPSASPRTVAMALSKWRQQNPKSELARRLHRKWMEVFEEGLLQDLTRREEATKGAKTWMASLQQIVLGGQPLSAAAADDVPDAPSELDQKYAESQGLPEAFRTLAMEVREEQEAAQRLSSPAKYFLPLLAVSSVVQRAALTAVFAAGGIAGRLMTGKPPRRSAPSQVGLVPWISFRSQATGAVIAQWWLASALYRFQSPVQRPCDTASGSDRSGLPEAPGTLPPDDPLQDALNEGGDGVEEGPIVVDGREGKEWFYDDPEFPTAFREDD</sequence>